<comment type="caution">
    <text evidence="4">The sequence shown here is derived from an EMBL/GenBank/DDBJ whole genome shotgun (WGS) entry which is preliminary data.</text>
</comment>
<dbReference type="STRING" id="903983.BCR23_14210"/>
<dbReference type="Proteomes" id="UP000094764">
    <property type="component" value="Unassembled WGS sequence"/>
</dbReference>
<feature type="domain" description="WxL" evidence="1">
    <location>
        <begin position="628"/>
        <end position="768"/>
    </location>
</feature>
<name>A0A1E5GZU7_9ENTE</name>
<dbReference type="InterPro" id="IPR054544">
    <property type="entry name" value="Pest_crys_Cry1Aa_dom-IV"/>
</dbReference>
<evidence type="ECO:0000313" key="5">
    <source>
        <dbReference type="Proteomes" id="UP000094764"/>
    </source>
</evidence>
<evidence type="ECO:0000259" key="3">
    <source>
        <dbReference type="Pfam" id="PF18449"/>
    </source>
</evidence>
<dbReference type="Pfam" id="PF17936">
    <property type="entry name" value="Big_6"/>
    <property type="match status" value="1"/>
</dbReference>
<sequence>MKYKIVFSALTLIIASFCVFFLASTLKIRAGVDTTVDTPSADVNLREGTPILFNSWYGHTYHWPQEGQAQENRHFFADKNNWNKKTDWYDITRDENNLTIIHKSAISDDNHFVVRGSFSVKDGNYYRLVMDIVPGDASFYTPIATVYNRSVYPFIERVVKETHLNVIFKGVYSSEYISFGSKVQYMNTRSKVVFKNIQLYDLGPVTLKQVKPYVDELFTDETHTELKSSVTQKKINEVKKIVNTLSTTSDLNLLTAEVSKAQALLNKINMTLTVSALGDNPKSIESRMISGKAYPKSFLSFSGTSSFPEGEITTGIDGDTIKYHLRADSEGNYSYSLPEGEHFKKDTTISVYSMLNGKYKTEQTIVKDTTPPEKPVLNAIKDTSQFFTGSAESGAQVKIYDAETKTVFIQGTSGADDQFSFTIPETQKPLFPYKQYYAIATDAGGNSSLPSDVKKVADTTPPKAEAVKQVLELGSPLPQVNQLVKNVSDNAGDGSDNITIELIKEPDIQKAGYKIAEVKVIDKAGNFVIVNVPVIVKDLDTTINETHLLQASNLTALAIDFPETRENQREFILQHAKVNAWDITTGELLTNELTIDYGSTIKEPGVYEINLAIGTLSKKIKVELLEGSIGFKDIPITIDFGIQTIKARRQEHTLKNNLRLTIDDSRFKKEKWRLAAQLSQPFTTSTGVGSTIDLIYRSYDLNNNHHEQEINELANTVIYQSDIEKNRLVELEFSKEKQKELVLTVSPGSVRSGMDYSTQIIWTLENGP</sequence>
<feature type="domain" description="Pesticidal crystal protein Cry1Aa" evidence="3">
    <location>
        <begin position="214"/>
        <end position="266"/>
    </location>
</feature>
<dbReference type="InterPro" id="IPR013783">
    <property type="entry name" value="Ig-like_fold"/>
</dbReference>
<gene>
    <name evidence="4" type="ORF">BCR23_14210</name>
</gene>
<dbReference type="Pfam" id="PF13731">
    <property type="entry name" value="WxL"/>
    <property type="match status" value="1"/>
</dbReference>
<dbReference type="InterPro" id="IPR041498">
    <property type="entry name" value="Big_6"/>
</dbReference>
<feature type="domain" description="Bacterial Ig" evidence="2">
    <location>
        <begin position="372"/>
        <end position="454"/>
    </location>
</feature>
<dbReference type="Gene3D" id="2.60.40.10">
    <property type="entry name" value="Immunoglobulins"/>
    <property type="match status" value="1"/>
</dbReference>
<evidence type="ECO:0000259" key="2">
    <source>
        <dbReference type="Pfam" id="PF17936"/>
    </source>
</evidence>
<dbReference type="Pfam" id="PF18449">
    <property type="entry name" value="Endotoxin_C2"/>
    <property type="match status" value="1"/>
</dbReference>
<reference evidence="5" key="1">
    <citation type="submission" date="2016-09" db="EMBL/GenBank/DDBJ databases">
        <authorList>
            <person name="Gulvik C.A."/>
        </authorList>
    </citation>
    <scope>NUCLEOTIDE SEQUENCE [LARGE SCALE GENOMIC DNA]</scope>
    <source>
        <strain evidence="5">LMG 26306</strain>
    </source>
</reference>
<dbReference type="EMBL" id="MIKB01000005">
    <property type="protein sequence ID" value="OEG18095.1"/>
    <property type="molecule type" value="Genomic_DNA"/>
</dbReference>
<proteinExistence type="predicted"/>
<accession>A0A1E5GZU7</accession>
<evidence type="ECO:0000313" key="4">
    <source>
        <dbReference type="EMBL" id="OEG18095.1"/>
    </source>
</evidence>
<evidence type="ECO:0000259" key="1">
    <source>
        <dbReference type="Pfam" id="PF13731"/>
    </source>
</evidence>
<dbReference type="AlphaFoldDB" id="A0A1E5GZU7"/>
<keyword evidence="5" id="KW-1185">Reference proteome</keyword>
<dbReference type="InterPro" id="IPR027994">
    <property type="entry name" value="WxL_dom"/>
</dbReference>
<organism evidence="4 5">
    <name type="scientific">Enterococcus quebecensis</name>
    <dbReference type="NCBI Taxonomy" id="903983"/>
    <lineage>
        <taxon>Bacteria</taxon>
        <taxon>Bacillati</taxon>
        <taxon>Bacillota</taxon>
        <taxon>Bacilli</taxon>
        <taxon>Lactobacillales</taxon>
        <taxon>Enterococcaceae</taxon>
        <taxon>Enterococcus</taxon>
    </lineage>
</organism>
<protein>
    <submittedName>
        <fullName evidence="4">Uncharacterized protein</fullName>
    </submittedName>
</protein>